<sequence length="182" mass="21542">MLRTPDATNTSNPRVYVLPIFEVRHDVEAPKFKSDLQTMLKEKKAVFFHKSICATCHKVPKYDEWVNEPMKSNLSVFHVAKRKPPFQAWEPIYIGTNKDPLFDERFSWEGKSDKMAQMYIMCIRDYEFHILDNAFLVHSPGIKVYRSDRERDGIVARQNNMKSRIVRPEYTKMYGTKTYCHL</sequence>
<dbReference type="PANTHER" id="PTHR47412:SF1">
    <property type="entry name" value="FI01434P-RELATED"/>
    <property type="match status" value="1"/>
</dbReference>
<dbReference type="Proteomes" id="UP001381693">
    <property type="component" value="Unassembled WGS sequence"/>
</dbReference>
<name>A0AAN8WLH8_HALRR</name>
<proteinExistence type="predicted"/>
<accession>A0AAN8WLH8</accession>
<evidence type="ECO:0000313" key="2">
    <source>
        <dbReference type="Proteomes" id="UP001381693"/>
    </source>
</evidence>
<reference evidence="1 2" key="1">
    <citation type="submission" date="2023-11" db="EMBL/GenBank/DDBJ databases">
        <title>Halocaridina rubra genome assembly.</title>
        <authorList>
            <person name="Smith C."/>
        </authorList>
    </citation>
    <scope>NUCLEOTIDE SEQUENCE [LARGE SCALE GENOMIC DNA]</scope>
    <source>
        <strain evidence="1">EP-1</strain>
        <tissue evidence="1">Whole</tissue>
    </source>
</reference>
<dbReference type="Pfam" id="PF13896">
    <property type="entry name" value="Glyco_transf_49"/>
    <property type="match status" value="1"/>
</dbReference>
<dbReference type="AlphaFoldDB" id="A0AAN8WLH8"/>
<keyword evidence="2" id="KW-1185">Reference proteome</keyword>
<comment type="caution">
    <text evidence="1">The sequence shown here is derived from an EMBL/GenBank/DDBJ whole genome shotgun (WGS) entry which is preliminary data.</text>
</comment>
<protein>
    <recommendedName>
        <fullName evidence="3">N-acetyllactosaminide beta-1,3-N-acetylglucosaminyltransferase</fullName>
    </recommendedName>
</protein>
<evidence type="ECO:0008006" key="3">
    <source>
        <dbReference type="Google" id="ProtNLM"/>
    </source>
</evidence>
<evidence type="ECO:0000313" key="1">
    <source>
        <dbReference type="EMBL" id="KAK7016712.1"/>
    </source>
</evidence>
<dbReference type="EMBL" id="JAXCGZ010023136">
    <property type="protein sequence ID" value="KAK7016712.1"/>
    <property type="molecule type" value="Genomic_DNA"/>
</dbReference>
<dbReference type="PANTHER" id="PTHR47412">
    <property type="entry name" value="FI01434P-RELATED"/>
    <property type="match status" value="1"/>
</dbReference>
<gene>
    <name evidence="1" type="ORF">SK128_013248</name>
</gene>
<organism evidence="1 2">
    <name type="scientific">Halocaridina rubra</name>
    <name type="common">Hawaiian red shrimp</name>
    <dbReference type="NCBI Taxonomy" id="373956"/>
    <lineage>
        <taxon>Eukaryota</taxon>
        <taxon>Metazoa</taxon>
        <taxon>Ecdysozoa</taxon>
        <taxon>Arthropoda</taxon>
        <taxon>Crustacea</taxon>
        <taxon>Multicrustacea</taxon>
        <taxon>Malacostraca</taxon>
        <taxon>Eumalacostraca</taxon>
        <taxon>Eucarida</taxon>
        <taxon>Decapoda</taxon>
        <taxon>Pleocyemata</taxon>
        <taxon>Caridea</taxon>
        <taxon>Atyoidea</taxon>
        <taxon>Atyidae</taxon>
        <taxon>Halocaridina</taxon>
    </lineage>
</organism>